<dbReference type="RefSeq" id="XP_067550447.1">
    <property type="nucleotide sequence ID" value="XM_067693258.1"/>
</dbReference>
<feature type="compositionally biased region" description="Basic and acidic residues" evidence="4">
    <location>
        <begin position="59"/>
        <end position="107"/>
    </location>
</feature>
<dbReference type="PANTHER" id="PTHR28042:SF1">
    <property type="entry name" value="E3 UBIQUITIN-PROTEIN LIGASE COMPLEX SLX5-SLX8 SUBUNIT SLX5"/>
    <property type="match status" value="1"/>
</dbReference>
<dbReference type="InterPro" id="IPR017907">
    <property type="entry name" value="Znf_RING_CS"/>
</dbReference>
<gene>
    <name evidence="5" type="ORF">I9W82_000421</name>
</gene>
<evidence type="ECO:0000313" key="6">
    <source>
        <dbReference type="Proteomes" id="UP000669133"/>
    </source>
</evidence>
<dbReference type="InterPro" id="IPR038886">
    <property type="entry name" value="E3_SLX5/Rfp1"/>
</dbReference>
<protein>
    <recommendedName>
        <fullName evidence="7">RING-type domain-containing protein</fullName>
    </recommendedName>
</protein>
<feature type="compositionally biased region" description="Polar residues" evidence="4">
    <location>
        <begin position="236"/>
        <end position="254"/>
    </location>
</feature>
<accession>A0A8H7ZJH2</accession>
<evidence type="ECO:0000256" key="4">
    <source>
        <dbReference type="SAM" id="MobiDB-lite"/>
    </source>
</evidence>
<evidence type="ECO:0000256" key="1">
    <source>
        <dbReference type="ARBA" id="ARBA00022723"/>
    </source>
</evidence>
<dbReference type="EMBL" id="JAEOAQ010000001">
    <property type="protein sequence ID" value="KAG5421331.1"/>
    <property type="molecule type" value="Genomic_DNA"/>
</dbReference>
<name>A0A8H7ZJH2_9ASCO</name>
<dbReference type="GO" id="GO:0033768">
    <property type="term" value="C:SUMO-targeted ubiquitin ligase complex"/>
    <property type="evidence" value="ECO:0007669"/>
    <property type="project" value="TreeGrafter"/>
</dbReference>
<dbReference type="PANTHER" id="PTHR28042">
    <property type="entry name" value="E3 UBIQUITIN-PROTEIN LIGASE COMPLEX SLX5-SLX8 SUBUNIT SLX5"/>
    <property type="match status" value="1"/>
</dbReference>
<evidence type="ECO:0008006" key="7">
    <source>
        <dbReference type="Google" id="ProtNLM"/>
    </source>
</evidence>
<dbReference type="GO" id="GO:0004842">
    <property type="term" value="F:ubiquitin-protein transferase activity"/>
    <property type="evidence" value="ECO:0007669"/>
    <property type="project" value="TreeGrafter"/>
</dbReference>
<dbReference type="PROSITE" id="PS00518">
    <property type="entry name" value="ZF_RING_1"/>
    <property type="match status" value="1"/>
</dbReference>
<dbReference type="OrthoDB" id="4090114at2759"/>
<feature type="compositionally biased region" description="Polar residues" evidence="4">
    <location>
        <begin position="284"/>
        <end position="293"/>
    </location>
</feature>
<reference evidence="5 6" key="1">
    <citation type="submission" date="2020-12" db="EMBL/GenBank/DDBJ databases">
        <title>Effect of drift, selection, and recombination on the evolution of hybrid genomes in Candida yeast pathogens.</title>
        <authorList>
            <person name="Mixao V."/>
            <person name="Ksiezopolska E."/>
            <person name="Saus E."/>
            <person name="Boekhout T."/>
            <person name="Gacser A."/>
            <person name="Gabaldon T."/>
        </authorList>
    </citation>
    <scope>NUCLEOTIDE SEQUENCE [LARGE SCALE GENOMIC DNA]</scope>
    <source>
        <strain evidence="5 6">BP57</strain>
    </source>
</reference>
<feature type="compositionally biased region" description="Basic residues" evidence="4">
    <location>
        <begin position="334"/>
        <end position="343"/>
    </location>
</feature>
<evidence type="ECO:0000313" key="5">
    <source>
        <dbReference type="EMBL" id="KAG5421331.1"/>
    </source>
</evidence>
<proteinExistence type="predicted"/>
<comment type="caution">
    <text evidence="5">The sequence shown here is derived from an EMBL/GenBank/DDBJ whole genome shotgun (WGS) entry which is preliminary data.</text>
</comment>
<organism evidence="5 6">
    <name type="scientific">Candida metapsilosis</name>
    <dbReference type="NCBI Taxonomy" id="273372"/>
    <lineage>
        <taxon>Eukaryota</taxon>
        <taxon>Fungi</taxon>
        <taxon>Dikarya</taxon>
        <taxon>Ascomycota</taxon>
        <taxon>Saccharomycotina</taxon>
        <taxon>Pichiomycetes</taxon>
        <taxon>Debaryomycetaceae</taxon>
        <taxon>Candida/Lodderomyces clade</taxon>
        <taxon>Candida</taxon>
    </lineage>
</organism>
<evidence type="ECO:0000256" key="2">
    <source>
        <dbReference type="ARBA" id="ARBA00022771"/>
    </source>
</evidence>
<evidence type="ECO:0000256" key="3">
    <source>
        <dbReference type="ARBA" id="ARBA00022833"/>
    </source>
</evidence>
<dbReference type="GO" id="GO:0008270">
    <property type="term" value="F:zinc ion binding"/>
    <property type="evidence" value="ECO:0007669"/>
    <property type="project" value="UniProtKB-KW"/>
</dbReference>
<dbReference type="Proteomes" id="UP000669133">
    <property type="component" value="Unassembled WGS sequence"/>
</dbReference>
<keyword evidence="3" id="KW-0862">Zinc</keyword>
<dbReference type="AlphaFoldDB" id="A0A8H7ZJH2"/>
<feature type="compositionally biased region" description="Basic residues" evidence="4">
    <location>
        <begin position="294"/>
        <end position="307"/>
    </location>
</feature>
<sequence>MSAPPGDSSGRGRRESSQGRDVVDLSSENHYHYVIDLTNDSNEWQSLPRGSASPQVYYRVEERVRRPEQPIRRPEQPIRRPEQPIRSQTERGFGRPPVREDRFRGRDEDDSDDDIEILSVNRINNRPTPLNTYRPTPSNTYRPTPSDTYRPTPSDNYRPTPSDTYRPTPSDNYRPTPSDTYRPSNQTRSSSYDADYFDESRNHGDDLEITGIRRAPSAPQGHIDTPMGHFPFTSGPRFQSHGNEAPHSNDNPYPSRNVRRRIGNIPVPTNPRGTRSLPPRNNLGHRTQPPSQRGRQHPPRNSVHARSHMPIPGGEGRPRGPPPPSNRGNGGRNQQHRPPRGPRRGSSFAQETFPDFVNRINFHIRFSDSAPHFIFHNMFGGGGDVPPDVLENNIMQRIEEDNNRAADVRRERESNYNRKSMVEKQKLAEMENAKGTHTNKIDPSDDLVCELCGVTLGEGVPDSFKGDPKYDLNFAKYADQYQTQAPWFCVNPFTTADHDLSKRIFASKCGHTFCGRCVKNIAGRPTRKPKDAPSGFTIKNPSIYAPTKCPAKDCGKRFVSKAFTEVFF</sequence>
<keyword evidence="6" id="KW-1185">Reference proteome</keyword>
<feature type="region of interest" description="Disordered" evidence="4">
    <location>
        <begin position="1"/>
        <end position="349"/>
    </location>
</feature>
<keyword evidence="1" id="KW-0479">Metal-binding</keyword>
<keyword evidence="2" id="KW-0863">Zinc-finger</keyword>
<dbReference type="GeneID" id="93649050"/>
<feature type="compositionally biased region" description="Polar residues" evidence="4">
    <location>
        <begin position="121"/>
        <end position="192"/>
    </location>
</feature>
<feature type="compositionally biased region" description="Basic and acidic residues" evidence="4">
    <location>
        <begin position="10"/>
        <end position="33"/>
    </location>
</feature>